<sequence length="159" mass="18112">MCHEKRFASCCFCVNLKNACTIIALIHILTSFLLLASDENSFQASDLKRLREFGCIACIGLGALFLYEVIIEKREAILVYGYFYMLVVLLTCFELFFMAADGVEGFSRRIKDQYTYPPETNRLFYSRAGCLLVSVPFNLYFIAVILSFGAELKMEQISV</sequence>
<feature type="transmembrane region" description="Helical" evidence="1">
    <location>
        <begin position="124"/>
        <end position="148"/>
    </location>
</feature>
<name>A0A1Y1M084_PHOPY</name>
<organism evidence="2">
    <name type="scientific">Photinus pyralis</name>
    <name type="common">Common eastern firefly</name>
    <name type="synonym">Lampyris pyralis</name>
    <dbReference type="NCBI Taxonomy" id="7054"/>
    <lineage>
        <taxon>Eukaryota</taxon>
        <taxon>Metazoa</taxon>
        <taxon>Ecdysozoa</taxon>
        <taxon>Arthropoda</taxon>
        <taxon>Hexapoda</taxon>
        <taxon>Insecta</taxon>
        <taxon>Pterygota</taxon>
        <taxon>Neoptera</taxon>
        <taxon>Endopterygota</taxon>
        <taxon>Coleoptera</taxon>
        <taxon>Polyphaga</taxon>
        <taxon>Elateriformia</taxon>
        <taxon>Elateroidea</taxon>
        <taxon>Lampyridae</taxon>
        <taxon>Lampyrinae</taxon>
        <taxon>Photinus</taxon>
    </lineage>
</organism>
<proteinExistence type="predicted"/>
<keyword evidence="1" id="KW-1133">Transmembrane helix</keyword>
<keyword evidence="4" id="KW-1185">Reference proteome</keyword>
<feature type="transmembrane region" description="Helical" evidence="1">
    <location>
        <begin position="7"/>
        <end position="30"/>
    </location>
</feature>
<evidence type="ECO:0000313" key="4">
    <source>
        <dbReference type="Proteomes" id="UP000327044"/>
    </source>
</evidence>
<feature type="transmembrane region" description="Helical" evidence="1">
    <location>
        <begin position="77"/>
        <end position="99"/>
    </location>
</feature>
<protein>
    <submittedName>
        <fullName evidence="2">Uncharacterized protein</fullName>
    </submittedName>
</protein>
<feature type="transmembrane region" description="Helical" evidence="1">
    <location>
        <begin position="50"/>
        <end position="70"/>
    </location>
</feature>
<evidence type="ECO:0000313" key="2">
    <source>
        <dbReference type="EMBL" id="JAV76637.1"/>
    </source>
</evidence>
<reference evidence="2" key="1">
    <citation type="journal article" date="2016" name="Sci. Rep.">
        <title>Molecular characterization of firefly nuptial gifts: a multi-omics approach sheds light on postcopulatory sexual selection.</title>
        <authorList>
            <person name="Al-Wathiqui N."/>
            <person name="Fallon T.R."/>
            <person name="South A."/>
            <person name="Weng J.K."/>
            <person name="Lewis S.M."/>
        </authorList>
    </citation>
    <scope>NUCLEOTIDE SEQUENCE</scope>
</reference>
<gene>
    <name evidence="3" type="ORF">PPYR_13612</name>
</gene>
<keyword evidence="1" id="KW-0812">Transmembrane</keyword>
<keyword evidence="1" id="KW-0472">Membrane</keyword>
<reference evidence="3 4" key="2">
    <citation type="journal article" date="2018" name="Elife">
        <title>Firefly genomes illuminate parallel origins of bioluminescence in beetles.</title>
        <authorList>
            <person name="Fallon T.R."/>
            <person name="Lower S.E."/>
            <person name="Chang C.H."/>
            <person name="Bessho-Uehara M."/>
            <person name="Martin G.J."/>
            <person name="Bewick A.J."/>
            <person name="Behringer M."/>
            <person name="Debat H.J."/>
            <person name="Wong I."/>
            <person name="Day J.C."/>
            <person name="Suvorov A."/>
            <person name="Silva C.J."/>
            <person name="Stanger-Hall K.F."/>
            <person name="Hall D.W."/>
            <person name="Schmitz R.J."/>
            <person name="Nelson D.R."/>
            <person name="Lewis S.M."/>
            <person name="Shigenobu S."/>
            <person name="Bybee S.M."/>
            <person name="Larracuente A.M."/>
            <person name="Oba Y."/>
            <person name="Weng J.K."/>
        </authorList>
    </citation>
    <scope>NUCLEOTIDE SEQUENCE [LARGE SCALE GENOMIC DNA]</scope>
    <source>
        <strain evidence="3">1611_PpyrPB1</strain>
        <tissue evidence="3">Whole body</tissue>
    </source>
</reference>
<dbReference type="InParanoid" id="A0A1Y1M084"/>
<accession>A0A1Y1M084</accession>
<evidence type="ECO:0000256" key="1">
    <source>
        <dbReference type="SAM" id="Phobius"/>
    </source>
</evidence>
<dbReference type="EMBL" id="VVIM01000009">
    <property type="protein sequence ID" value="KAB0793992.1"/>
    <property type="molecule type" value="Genomic_DNA"/>
</dbReference>
<dbReference type="AlphaFoldDB" id="A0A1Y1M084"/>
<evidence type="ECO:0000313" key="3">
    <source>
        <dbReference type="EMBL" id="KAB0793992.1"/>
    </source>
</evidence>
<dbReference type="EMBL" id="GEZM01048072">
    <property type="protein sequence ID" value="JAV76637.1"/>
    <property type="molecule type" value="Transcribed_RNA"/>
</dbReference>
<dbReference type="Proteomes" id="UP000327044">
    <property type="component" value="Unassembled WGS sequence"/>
</dbReference>
<reference evidence="3" key="3">
    <citation type="submission" date="2019-08" db="EMBL/GenBank/DDBJ databases">
        <authorList>
            <consortium name="Photinus pyralis genome working group"/>
            <person name="Fallon T.R."/>
            <person name="Sander Lower S.E."/>
            <person name="Weng J.-K."/>
        </authorList>
    </citation>
    <scope>NUCLEOTIDE SEQUENCE</scope>
    <source>
        <strain evidence="3">1611_PpyrPB1</strain>
        <tissue evidence="3">Whole body</tissue>
    </source>
</reference>